<feature type="non-terminal residue" evidence="1">
    <location>
        <position position="128"/>
    </location>
</feature>
<dbReference type="PANTHER" id="PTHR42085">
    <property type="entry name" value="F-BOX DOMAIN-CONTAINING PROTEIN"/>
    <property type="match status" value="1"/>
</dbReference>
<dbReference type="OrthoDB" id="3650837at2759"/>
<dbReference type="InterPro" id="IPR038883">
    <property type="entry name" value="AN11006-like"/>
</dbReference>
<reference evidence="1 2" key="2">
    <citation type="journal article" date="2012" name="PLoS Pathog.">
        <title>Diverse lifestyles and strategies of plant pathogenesis encoded in the genomes of eighteen Dothideomycetes fungi.</title>
        <authorList>
            <person name="Ohm R.A."/>
            <person name="Feau N."/>
            <person name="Henrissat B."/>
            <person name="Schoch C.L."/>
            <person name="Horwitz B.A."/>
            <person name="Barry K.W."/>
            <person name="Condon B.J."/>
            <person name="Copeland A.C."/>
            <person name="Dhillon B."/>
            <person name="Glaser F."/>
            <person name="Hesse C.N."/>
            <person name="Kosti I."/>
            <person name="LaButti K."/>
            <person name="Lindquist E.A."/>
            <person name="Lucas S."/>
            <person name="Salamov A.A."/>
            <person name="Bradshaw R.E."/>
            <person name="Ciuffetti L."/>
            <person name="Hamelin R.C."/>
            <person name="Kema G.H.J."/>
            <person name="Lawrence C."/>
            <person name="Scott J.A."/>
            <person name="Spatafora J.W."/>
            <person name="Turgeon B.G."/>
            <person name="de Wit P.J.G.M."/>
            <person name="Zhong S."/>
            <person name="Goodwin S.B."/>
            <person name="Grigoriev I.V."/>
        </authorList>
    </citation>
    <scope>NUCLEOTIDE SEQUENCE [LARGE SCALE GENOMIC DNA]</scope>
    <source>
        <strain evidence="2">NZE10 / CBS 128990</strain>
    </source>
</reference>
<dbReference type="HOGENOM" id="CLU_1964754_0_0_1"/>
<keyword evidence="2" id="KW-1185">Reference proteome</keyword>
<proteinExistence type="predicted"/>
<dbReference type="Proteomes" id="UP000016933">
    <property type="component" value="Unassembled WGS sequence"/>
</dbReference>
<evidence type="ECO:0000313" key="1">
    <source>
        <dbReference type="EMBL" id="EME38976.1"/>
    </source>
</evidence>
<reference evidence="2" key="1">
    <citation type="journal article" date="2012" name="PLoS Genet.">
        <title>The genomes of the fungal plant pathogens Cladosporium fulvum and Dothistroma septosporum reveal adaptation to different hosts and lifestyles but also signatures of common ancestry.</title>
        <authorList>
            <person name="de Wit P.J.G.M."/>
            <person name="van der Burgt A."/>
            <person name="Oekmen B."/>
            <person name="Stergiopoulos I."/>
            <person name="Abd-Elsalam K.A."/>
            <person name="Aerts A.L."/>
            <person name="Bahkali A.H."/>
            <person name="Beenen H.G."/>
            <person name="Chettri P."/>
            <person name="Cox M.P."/>
            <person name="Datema E."/>
            <person name="de Vries R.P."/>
            <person name="Dhillon B."/>
            <person name="Ganley A.R."/>
            <person name="Griffiths S.A."/>
            <person name="Guo Y."/>
            <person name="Hamelin R.C."/>
            <person name="Henrissat B."/>
            <person name="Kabir M.S."/>
            <person name="Jashni M.K."/>
            <person name="Kema G."/>
            <person name="Klaubauf S."/>
            <person name="Lapidus A."/>
            <person name="Levasseur A."/>
            <person name="Lindquist E."/>
            <person name="Mehrabi R."/>
            <person name="Ohm R.A."/>
            <person name="Owen T.J."/>
            <person name="Salamov A."/>
            <person name="Schwelm A."/>
            <person name="Schijlen E."/>
            <person name="Sun H."/>
            <person name="van den Burg H.A."/>
            <person name="van Ham R.C.H.J."/>
            <person name="Zhang S."/>
            <person name="Goodwin S.B."/>
            <person name="Grigoriev I.V."/>
            <person name="Collemare J."/>
            <person name="Bradshaw R.E."/>
        </authorList>
    </citation>
    <scope>NUCLEOTIDE SEQUENCE [LARGE SCALE GENOMIC DNA]</scope>
    <source>
        <strain evidence="2">NZE10 / CBS 128990</strain>
    </source>
</reference>
<protein>
    <recommendedName>
        <fullName evidence="3">F-box domain-containing protein</fullName>
    </recommendedName>
</protein>
<gene>
    <name evidence="1" type="ORF">DOTSEDRAFT_75618</name>
</gene>
<evidence type="ECO:0008006" key="3">
    <source>
        <dbReference type="Google" id="ProtNLM"/>
    </source>
</evidence>
<organism evidence="1 2">
    <name type="scientific">Dothistroma septosporum (strain NZE10 / CBS 128990)</name>
    <name type="common">Red band needle blight fungus</name>
    <name type="synonym">Mycosphaerella pini</name>
    <dbReference type="NCBI Taxonomy" id="675120"/>
    <lineage>
        <taxon>Eukaryota</taxon>
        <taxon>Fungi</taxon>
        <taxon>Dikarya</taxon>
        <taxon>Ascomycota</taxon>
        <taxon>Pezizomycotina</taxon>
        <taxon>Dothideomycetes</taxon>
        <taxon>Dothideomycetidae</taxon>
        <taxon>Mycosphaerellales</taxon>
        <taxon>Mycosphaerellaceae</taxon>
        <taxon>Dothistroma</taxon>
    </lineage>
</organism>
<evidence type="ECO:0000313" key="2">
    <source>
        <dbReference type="Proteomes" id="UP000016933"/>
    </source>
</evidence>
<dbReference type="EMBL" id="KB446546">
    <property type="protein sequence ID" value="EME38976.1"/>
    <property type="molecule type" value="Genomic_DNA"/>
</dbReference>
<name>M2YJ81_DOTSN</name>
<sequence>MCSPEELKQFVKFRGLRDPYPSGLTLKAMYVKILDEADREATFRFLDLPAEMRNLVYAELLTFNVDTCPGHRFCYAQILRTCKAVNQEAISILYEDNVFDARFTVIAADEVPAAMVTDAMIHKQAVRV</sequence>
<accession>M2YJ81</accession>
<dbReference type="AlphaFoldDB" id="M2YJ81"/>
<dbReference type="PANTHER" id="PTHR42085:SF2">
    <property type="entry name" value="F-BOX DOMAIN-CONTAINING PROTEIN"/>
    <property type="match status" value="1"/>
</dbReference>